<dbReference type="OrthoDB" id="681123at2"/>
<dbReference type="AlphaFoldDB" id="A0A5B8VS29"/>
<feature type="signal peptide" evidence="2">
    <location>
        <begin position="1"/>
        <end position="25"/>
    </location>
</feature>
<dbReference type="RefSeq" id="WP_146786602.1">
    <property type="nucleotide sequence ID" value="NZ_CP042434.1"/>
</dbReference>
<reference evidence="3 4" key="1">
    <citation type="journal article" date="2017" name="Int. J. Syst. Evol. Microbiol.">
        <title>Arachidicoccus ginsenosidivorans sp. nov., with ginsenoside-converting activity isolated from ginseng cultivating soil.</title>
        <authorList>
            <person name="Siddiqi M.Z."/>
            <person name="Aslam Z."/>
            <person name="Im W.T."/>
        </authorList>
    </citation>
    <scope>NUCLEOTIDE SEQUENCE [LARGE SCALE GENOMIC DNA]</scope>
    <source>
        <strain evidence="3 4">Gsoil 809</strain>
    </source>
</reference>
<keyword evidence="4" id="KW-1185">Reference proteome</keyword>
<evidence type="ECO:0000256" key="2">
    <source>
        <dbReference type="SAM" id="SignalP"/>
    </source>
</evidence>
<evidence type="ECO:0000313" key="3">
    <source>
        <dbReference type="EMBL" id="QEC73702.1"/>
    </source>
</evidence>
<dbReference type="Proteomes" id="UP000321291">
    <property type="component" value="Chromosome"/>
</dbReference>
<gene>
    <name evidence="3" type="ORF">FSB73_20575</name>
</gene>
<keyword evidence="2" id="KW-0732">Signal</keyword>
<dbReference type="EMBL" id="CP042434">
    <property type="protein sequence ID" value="QEC73702.1"/>
    <property type="molecule type" value="Genomic_DNA"/>
</dbReference>
<dbReference type="KEGG" id="agi:FSB73_20575"/>
<feature type="chain" id="PRO_5023070445" description="Gliding motility protein GldM" evidence="2">
    <location>
        <begin position="26"/>
        <end position="492"/>
    </location>
</feature>
<name>A0A5B8VS29_9BACT</name>
<feature type="region of interest" description="Disordered" evidence="1">
    <location>
        <begin position="365"/>
        <end position="385"/>
    </location>
</feature>
<evidence type="ECO:0000256" key="1">
    <source>
        <dbReference type="SAM" id="MobiDB-lite"/>
    </source>
</evidence>
<evidence type="ECO:0000313" key="4">
    <source>
        <dbReference type="Proteomes" id="UP000321291"/>
    </source>
</evidence>
<evidence type="ECO:0008006" key="5">
    <source>
        <dbReference type="Google" id="ProtNLM"/>
    </source>
</evidence>
<accession>A0A5B8VS29</accession>
<organism evidence="3 4">
    <name type="scientific">Arachidicoccus ginsenosidivorans</name>
    <dbReference type="NCBI Taxonomy" id="496057"/>
    <lineage>
        <taxon>Bacteria</taxon>
        <taxon>Pseudomonadati</taxon>
        <taxon>Bacteroidota</taxon>
        <taxon>Chitinophagia</taxon>
        <taxon>Chitinophagales</taxon>
        <taxon>Chitinophagaceae</taxon>
        <taxon>Arachidicoccus</taxon>
    </lineage>
</organism>
<sequence length="492" mass="52555">MKLFKRLYISNLLFWLMFLATVYQANCQTANPIAQLKFEDAEKAFNAGQLQKALDYIQQTEELAGVTSKTLYLKIVTQDKMLATAVGEPGLKSTLKTNVQSYLKALEDQPIDDKYRTVYEISKRVDQYGTSAAYSLNNNNSGTAATADVSSDQGTSIHSFKITGASGSSASAILQAYYKIASGNVAPGSVKTVKIEKENIVNGQASSKVLLQKAVNKILSITEIGKIKSKLVFKDGIAYIETGKTKISMPSTTGFASQVSSSEALVKSLLLINAEGLDGAQAYAGVFEGQPVGILSKDNIQYFFSQNTHLLVGQEVLLTNGTRTVSQFLGYTNYSGLLMPATIVTKVYFQAANANPAGTAFSQIQANTKPESPSETKPAYETEQQTANSATGAFTLIDANRNNKARTQAATQLGGNALTGIGVGKKKKSKESLMSSPALIAALASMQPKGQSNQSAGKALQSALSLAGNTTTTVTKIISVKINEPLDEKDFR</sequence>
<protein>
    <recommendedName>
        <fullName evidence="5">Gliding motility protein GldM</fullName>
    </recommendedName>
</protein>
<proteinExistence type="predicted"/>